<name>L8H788_ACACF</name>
<dbReference type="GeneID" id="14922296"/>
<sequence length="107" mass="11777">MPFDFRRGGDGHPPTLARRWLFDSDEQANRTMWAGQGNHQLNVADVDGDGRDEVVFGAMVVDHDGRGLYSTLWGHGDAMHTTDVDPARPGLETCQVHEKAASPYTLA</sequence>
<evidence type="ECO:0000259" key="1">
    <source>
        <dbReference type="Pfam" id="PF21348"/>
    </source>
</evidence>
<dbReference type="Proteomes" id="UP000011083">
    <property type="component" value="Unassembled WGS sequence"/>
</dbReference>
<dbReference type="Pfam" id="PF21348">
    <property type="entry name" value="RGL11_C"/>
    <property type="match status" value="1"/>
</dbReference>
<dbReference type="KEGG" id="acan:ACA1_183380"/>
<dbReference type="VEuPathDB" id="AmoebaDB:ACA1_183380"/>
<accession>L8H788</accession>
<dbReference type="OrthoDB" id="9976233at2759"/>
<evidence type="ECO:0000313" key="2">
    <source>
        <dbReference type="EMBL" id="ELR21404.1"/>
    </source>
</evidence>
<reference evidence="2 3" key="1">
    <citation type="journal article" date="2013" name="Genome Biol.">
        <title>Genome of Acanthamoeba castellanii highlights extensive lateral gene transfer and early evolution of tyrosine kinase signaling.</title>
        <authorList>
            <person name="Clarke M."/>
            <person name="Lohan A.J."/>
            <person name="Liu B."/>
            <person name="Lagkouvardos I."/>
            <person name="Roy S."/>
            <person name="Zafar N."/>
            <person name="Bertelli C."/>
            <person name="Schilde C."/>
            <person name="Kianianmomeni A."/>
            <person name="Burglin T.R."/>
            <person name="Frech C."/>
            <person name="Turcotte B."/>
            <person name="Kopec K.O."/>
            <person name="Synnott J.M."/>
            <person name="Choo C."/>
            <person name="Paponov I."/>
            <person name="Finkler A."/>
            <person name="Soon Heng Tan C."/>
            <person name="Hutchins A.P."/>
            <person name="Weinmeier T."/>
            <person name="Rattei T."/>
            <person name="Chu J.S."/>
            <person name="Gimenez G."/>
            <person name="Irimia M."/>
            <person name="Rigden D.J."/>
            <person name="Fitzpatrick D.A."/>
            <person name="Lorenzo-Morales J."/>
            <person name="Bateman A."/>
            <person name="Chiu C.H."/>
            <person name="Tang P."/>
            <person name="Hegemann P."/>
            <person name="Fromm H."/>
            <person name="Raoult D."/>
            <person name="Greub G."/>
            <person name="Miranda-Saavedra D."/>
            <person name="Chen N."/>
            <person name="Nash P."/>
            <person name="Ginger M.L."/>
            <person name="Horn M."/>
            <person name="Schaap P."/>
            <person name="Caler L."/>
            <person name="Loftus B."/>
        </authorList>
    </citation>
    <scope>NUCLEOTIDE SEQUENCE [LARGE SCALE GENOMIC DNA]</scope>
    <source>
        <strain evidence="2 3">Neff</strain>
    </source>
</reference>
<dbReference type="AlphaFoldDB" id="L8H788"/>
<dbReference type="PANTHER" id="PTHR43118:SF1">
    <property type="entry name" value="RHAMNOGALACTURONAN LYASE (EUROFUNG)"/>
    <property type="match status" value="1"/>
</dbReference>
<evidence type="ECO:0000313" key="3">
    <source>
        <dbReference type="Proteomes" id="UP000011083"/>
    </source>
</evidence>
<proteinExistence type="predicted"/>
<dbReference type="InterPro" id="IPR028994">
    <property type="entry name" value="Integrin_alpha_N"/>
</dbReference>
<dbReference type="InterPro" id="IPR034641">
    <property type="entry name" value="RGL11"/>
</dbReference>
<dbReference type="EMBL" id="KB007904">
    <property type="protein sequence ID" value="ELR21404.1"/>
    <property type="molecule type" value="Genomic_DNA"/>
</dbReference>
<dbReference type="RefSeq" id="XP_004345948.1">
    <property type="nucleotide sequence ID" value="XM_004345898.1"/>
</dbReference>
<organism evidence="2 3">
    <name type="scientific">Acanthamoeba castellanii (strain ATCC 30010 / Neff)</name>
    <dbReference type="NCBI Taxonomy" id="1257118"/>
    <lineage>
        <taxon>Eukaryota</taxon>
        <taxon>Amoebozoa</taxon>
        <taxon>Discosea</taxon>
        <taxon>Longamoebia</taxon>
        <taxon>Centramoebida</taxon>
        <taxon>Acanthamoebidae</taxon>
        <taxon>Acanthamoeba</taxon>
    </lineage>
</organism>
<gene>
    <name evidence="2" type="ORF">ACA1_183380</name>
</gene>
<dbReference type="InterPro" id="IPR049366">
    <property type="entry name" value="RGL11_C"/>
</dbReference>
<dbReference type="PANTHER" id="PTHR43118">
    <property type="entry name" value="RHAMNOGALACTURONAN LYASE (EUROFUNG)"/>
    <property type="match status" value="1"/>
</dbReference>
<keyword evidence="3" id="KW-1185">Reference proteome</keyword>
<feature type="domain" description="Rhamnogalacturonan lyase family 11 C-terminal" evidence="1">
    <location>
        <begin position="15"/>
        <end position="104"/>
    </location>
</feature>
<dbReference type="SUPFAM" id="SSF69318">
    <property type="entry name" value="Integrin alpha N-terminal domain"/>
    <property type="match status" value="1"/>
</dbReference>
<protein>
    <submittedName>
        <fullName evidence="2">FGGAP repeat-containing protein</fullName>
    </submittedName>
</protein>